<sequence>MDNILMIIYFNFVQESNYPQSLLIKLFDKNRTFYYKIIKEGTDPSSNQCYYTKYSKHLIPNNYIIKTQYGKAKYLTKCSIQYKNKKPQFTIQFGLNFASKVQSFKFATDVELNKIKAQTNTKRTNMNNKISKISGSLLFGLTLFSVKNIHQALPLDYNSKFYPFEDLSVSTKRCKHEILCEGAISDIKQKINLKMKKQIPLLFVNILQPIVFEESEDIPDITDKNIVTNMLESIRKGGQRCITDILDYIISFYIKKNILIPNISTLHIRISEDRRNVGRKVKHIIVTMILLNDSAGLQKPDNHYTLVLYLGSEIYELLRNALAPLILDLQLLQEN</sequence>
<evidence type="ECO:0000313" key="1">
    <source>
        <dbReference type="EMBL" id="CAG8762140.1"/>
    </source>
</evidence>
<comment type="caution">
    <text evidence="1">The sequence shown here is derived from an EMBL/GenBank/DDBJ whole genome shotgun (WGS) entry which is preliminary data.</text>
</comment>
<name>A0ABN7VFM0_GIGMA</name>
<dbReference type="Proteomes" id="UP000789901">
    <property type="component" value="Unassembled WGS sequence"/>
</dbReference>
<protein>
    <submittedName>
        <fullName evidence="1">11071_t:CDS:1</fullName>
    </submittedName>
</protein>
<keyword evidence="2" id="KW-1185">Reference proteome</keyword>
<dbReference type="Gene3D" id="3.30.160.360">
    <property type="match status" value="1"/>
</dbReference>
<proteinExistence type="predicted"/>
<evidence type="ECO:0000313" key="2">
    <source>
        <dbReference type="Proteomes" id="UP000789901"/>
    </source>
</evidence>
<organism evidence="1 2">
    <name type="scientific">Gigaspora margarita</name>
    <dbReference type="NCBI Taxonomy" id="4874"/>
    <lineage>
        <taxon>Eukaryota</taxon>
        <taxon>Fungi</taxon>
        <taxon>Fungi incertae sedis</taxon>
        <taxon>Mucoromycota</taxon>
        <taxon>Glomeromycotina</taxon>
        <taxon>Glomeromycetes</taxon>
        <taxon>Diversisporales</taxon>
        <taxon>Gigasporaceae</taxon>
        <taxon>Gigaspora</taxon>
    </lineage>
</organism>
<feature type="non-terminal residue" evidence="1">
    <location>
        <position position="335"/>
    </location>
</feature>
<gene>
    <name evidence="1" type="ORF">GMARGA_LOCUS17599</name>
</gene>
<dbReference type="EMBL" id="CAJVQB010013440">
    <property type="protein sequence ID" value="CAG8762140.1"/>
    <property type="molecule type" value="Genomic_DNA"/>
</dbReference>
<accession>A0ABN7VFM0</accession>
<reference evidence="1 2" key="1">
    <citation type="submission" date="2021-06" db="EMBL/GenBank/DDBJ databases">
        <authorList>
            <person name="Kallberg Y."/>
            <person name="Tangrot J."/>
            <person name="Rosling A."/>
        </authorList>
    </citation>
    <scope>NUCLEOTIDE SEQUENCE [LARGE SCALE GENOMIC DNA]</scope>
    <source>
        <strain evidence="1 2">120-4 pot B 10/14</strain>
    </source>
</reference>